<name>A0ACB9LZX2_BAUVA</name>
<evidence type="ECO:0000313" key="2">
    <source>
        <dbReference type="Proteomes" id="UP000828941"/>
    </source>
</evidence>
<organism evidence="1 2">
    <name type="scientific">Bauhinia variegata</name>
    <name type="common">Purple orchid tree</name>
    <name type="synonym">Phanera variegata</name>
    <dbReference type="NCBI Taxonomy" id="167791"/>
    <lineage>
        <taxon>Eukaryota</taxon>
        <taxon>Viridiplantae</taxon>
        <taxon>Streptophyta</taxon>
        <taxon>Embryophyta</taxon>
        <taxon>Tracheophyta</taxon>
        <taxon>Spermatophyta</taxon>
        <taxon>Magnoliopsida</taxon>
        <taxon>eudicotyledons</taxon>
        <taxon>Gunneridae</taxon>
        <taxon>Pentapetalae</taxon>
        <taxon>rosids</taxon>
        <taxon>fabids</taxon>
        <taxon>Fabales</taxon>
        <taxon>Fabaceae</taxon>
        <taxon>Cercidoideae</taxon>
        <taxon>Cercideae</taxon>
        <taxon>Bauhiniinae</taxon>
        <taxon>Bauhinia</taxon>
    </lineage>
</organism>
<evidence type="ECO:0000313" key="1">
    <source>
        <dbReference type="EMBL" id="KAI4317226.1"/>
    </source>
</evidence>
<protein>
    <submittedName>
        <fullName evidence="1">Uncharacterized protein</fullName>
    </submittedName>
</protein>
<accession>A0ACB9LZX2</accession>
<comment type="caution">
    <text evidence="1">The sequence shown here is derived from an EMBL/GenBank/DDBJ whole genome shotgun (WGS) entry which is preliminary data.</text>
</comment>
<reference evidence="1 2" key="1">
    <citation type="journal article" date="2022" name="DNA Res.">
        <title>Chromosomal-level genome assembly of the orchid tree Bauhinia variegata (Leguminosae; Cercidoideae) supports the allotetraploid origin hypothesis of Bauhinia.</title>
        <authorList>
            <person name="Zhong Y."/>
            <person name="Chen Y."/>
            <person name="Zheng D."/>
            <person name="Pang J."/>
            <person name="Liu Y."/>
            <person name="Luo S."/>
            <person name="Meng S."/>
            <person name="Qian L."/>
            <person name="Wei D."/>
            <person name="Dai S."/>
            <person name="Zhou R."/>
        </authorList>
    </citation>
    <scope>NUCLEOTIDE SEQUENCE [LARGE SCALE GENOMIC DNA]</scope>
    <source>
        <strain evidence="1">BV-YZ2020</strain>
    </source>
</reference>
<gene>
    <name evidence="1" type="ORF">L6164_025115</name>
</gene>
<dbReference type="EMBL" id="CM039435">
    <property type="protein sequence ID" value="KAI4317226.1"/>
    <property type="molecule type" value="Genomic_DNA"/>
</dbReference>
<keyword evidence="2" id="KW-1185">Reference proteome</keyword>
<dbReference type="Proteomes" id="UP000828941">
    <property type="component" value="Chromosome 10"/>
</dbReference>
<proteinExistence type="predicted"/>
<sequence length="756" mass="83064">MLLPHGSNMRREQSRISGPREIYTKQQMIHCDISTKSCTRNISCDLYLDIMSSRYPILQNRPIDQWKVTELKEELKRRKLTTRGLKDDLIKRLDEALRMEWEAAKKDELNGFDCDSQPIVGPNNSQTATVDAEVGGGGAKIVDAAEKNNTAIVEPIEDGNAGKIPEIMVNDSVKNDNVDSVTISTEVNNSVPAMDPEVGDNELPAGLDSVSVGKDLNVHSSTLAASITVTESVLTEVVVSGQEPPSTETQKDNDSAMKLDNEESKPQPEIEDSKPQQDCDMEPLHEDAIPNSSSAPGNQVSEVNPILGSQLKSDSISSDSVSINEKNELKDNIIADNVKLEQNIVKPEMVEPSSSNFVPGSGESHSMDVGEQHEKKASVEENSSNNVTSPELNKTNSSEDVGYSEKLNLDRSSGDDSMEEDLLESKQFDSKFNVDELRDKKDSSEVNIVKEESGTKVVGDDLSAGKNDTHENNVIRPIAPSEKRKFIDQVSVGSNEPAKRQRRWNSENVKVPGPESASLTPVTTPKDEPAALKRNFSRSDSSATDDAPKERIVPPSQGSPTNSLRIDRFLRPFTLKAVQELLGKTGNVLSFWMDHIKTHCYVTYSSVEEAIKTRDAVYNLQWPPNGGRLLVAEFVDPQEVKVRQEAPPTQAASVSTGSTVPSAPPTSQQEPSPRQHREQPPVPHTLPPPPSLSKAPPAVRERLPSPPPVAEKVEPPIVTLDDLFRKTRATPRIYYLPRSEEQVAAKLAAQGRNRKQ</sequence>